<dbReference type="GO" id="GO:0005886">
    <property type="term" value="C:plasma membrane"/>
    <property type="evidence" value="ECO:0000318"/>
    <property type="project" value="GO_Central"/>
</dbReference>
<organism evidence="14 15">
    <name type="scientific">Nematostella vectensis</name>
    <name type="common">Starlet sea anemone</name>
    <dbReference type="NCBI Taxonomy" id="45351"/>
    <lineage>
        <taxon>Eukaryota</taxon>
        <taxon>Metazoa</taxon>
        <taxon>Cnidaria</taxon>
        <taxon>Anthozoa</taxon>
        <taxon>Hexacorallia</taxon>
        <taxon>Actiniaria</taxon>
        <taxon>Edwardsiidae</taxon>
        <taxon>Nematostella</taxon>
    </lineage>
</organism>
<dbReference type="SMART" id="SM00382">
    <property type="entry name" value="AAA"/>
    <property type="match status" value="2"/>
</dbReference>
<evidence type="ECO:0000256" key="3">
    <source>
        <dbReference type="ARBA" id="ARBA00022448"/>
    </source>
</evidence>
<dbReference type="HOGENOM" id="CLU_000604_27_9_1"/>
<dbReference type="CDD" id="cd03250">
    <property type="entry name" value="ABCC_MRP_domain1"/>
    <property type="match status" value="1"/>
</dbReference>
<dbReference type="InterPro" id="IPR027417">
    <property type="entry name" value="P-loop_NTPase"/>
</dbReference>
<proteinExistence type="inferred from homology"/>
<dbReference type="PROSITE" id="PS50929">
    <property type="entry name" value="ABC_TM1F"/>
    <property type="match status" value="2"/>
</dbReference>
<dbReference type="InterPro" id="IPR003439">
    <property type="entry name" value="ABC_transporter-like_ATP-bd"/>
</dbReference>
<dbReference type="Proteomes" id="UP000001593">
    <property type="component" value="Unassembled WGS sequence"/>
</dbReference>
<dbReference type="OMA" id="FRIGCHE"/>
<keyword evidence="15" id="KW-1185">Reference proteome</keyword>
<feature type="non-terminal residue" evidence="14">
    <location>
        <position position="966"/>
    </location>
</feature>
<dbReference type="InterPro" id="IPR017871">
    <property type="entry name" value="ABC_transporter-like_CS"/>
</dbReference>
<keyword evidence="9 11" id="KW-0472">Membrane</keyword>
<feature type="transmembrane region" description="Helical" evidence="11">
    <location>
        <begin position="454"/>
        <end position="472"/>
    </location>
</feature>
<dbReference type="PANTHER" id="PTHR24223:SF456">
    <property type="entry name" value="MULTIDRUG RESISTANCE-ASSOCIATED PROTEIN LETHAL(2)03659"/>
    <property type="match status" value="1"/>
</dbReference>
<keyword evidence="3" id="KW-0813">Transport</keyword>
<name>A7SND4_NEMVE</name>
<dbReference type="PROSITE" id="PS50893">
    <property type="entry name" value="ABC_TRANSPORTER_2"/>
    <property type="match status" value="2"/>
</dbReference>
<dbReference type="CDD" id="cd03244">
    <property type="entry name" value="ABCC_MRP_domain2"/>
    <property type="match status" value="1"/>
</dbReference>
<dbReference type="AlphaFoldDB" id="A7SND4"/>
<feature type="region of interest" description="Disordered" evidence="10">
    <location>
        <begin position="378"/>
        <end position="405"/>
    </location>
</feature>
<comment type="similarity">
    <text evidence="2">Belongs to the ABC transporter superfamily. ABCC family. Conjugate transporter (TC 3.A.1.208) subfamily.</text>
</comment>
<keyword evidence="4 11" id="KW-0812">Transmembrane</keyword>
<evidence type="ECO:0000256" key="8">
    <source>
        <dbReference type="ARBA" id="ARBA00022989"/>
    </source>
</evidence>
<feature type="transmembrane region" description="Helical" evidence="11">
    <location>
        <begin position="89"/>
        <end position="109"/>
    </location>
</feature>
<dbReference type="FunFam" id="1.20.1560.10:FF:000013">
    <property type="entry name" value="ABC transporter C family member 2"/>
    <property type="match status" value="1"/>
</dbReference>
<reference evidence="14 15" key="1">
    <citation type="journal article" date="2007" name="Science">
        <title>Sea anemone genome reveals ancestral eumetazoan gene repertoire and genomic organization.</title>
        <authorList>
            <person name="Putnam N.H."/>
            <person name="Srivastava M."/>
            <person name="Hellsten U."/>
            <person name="Dirks B."/>
            <person name="Chapman J."/>
            <person name="Salamov A."/>
            <person name="Terry A."/>
            <person name="Shapiro H."/>
            <person name="Lindquist E."/>
            <person name="Kapitonov V.V."/>
            <person name="Jurka J."/>
            <person name="Genikhovich G."/>
            <person name="Grigoriev I.V."/>
            <person name="Lucas S.M."/>
            <person name="Steele R.E."/>
            <person name="Finnerty J.R."/>
            <person name="Technau U."/>
            <person name="Martindale M.Q."/>
            <person name="Rokhsar D.S."/>
        </authorList>
    </citation>
    <scope>NUCLEOTIDE SEQUENCE [LARGE SCALE GENOMIC DNA]</scope>
    <source>
        <strain evidence="15">CH2 X CH6</strain>
    </source>
</reference>
<evidence type="ECO:0000313" key="15">
    <source>
        <dbReference type="Proteomes" id="UP000001593"/>
    </source>
</evidence>
<evidence type="ECO:0000256" key="2">
    <source>
        <dbReference type="ARBA" id="ARBA00009726"/>
    </source>
</evidence>
<protein>
    <submittedName>
        <fullName evidence="14">Uncharacterized protein</fullName>
    </submittedName>
</protein>
<feature type="domain" description="ABC transporter" evidence="12">
    <location>
        <begin position="731"/>
        <end position="964"/>
    </location>
</feature>
<dbReference type="InterPro" id="IPR003593">
    <property type="entry name" value="AAA+_ATPase"/>
</dbReference>
<feature type="domain" description="ABC transmembrane type-1" evidence="13">
    <location>
        <begin position="1"/>
        <end position="112"/>
    </location>
</feature>
<dbReference type="GO" id="GO:0140359">
    <property type="term" value="F:ABC-type transporter activity"/>
    <property type="evidence" value="ECO:0000318"/>
    <property type="project" value="GO_Central"/>
</dbReference>
<evidence type="ECO:0000256" key="1">
    <source>
        <dbReference type="ARBA" id="ARBA00004141"/>
    </source>
</evidence>
<dbReference type="InterPro" id="IPR036640">
    <property type="entry name" value="ABC1_TM_sf"/>
</dbReference>
<keyword evidence="5" id="KW-0677">Repeat</keyword>
<dbReference type="FunFam" id="3.40.50.300:FF:000973">
    <property type="entry name" value="Multidrug resistance-associated protein 4"/>
    <property type="match status" value="1"/>
</dbReference>
<dbReference type="InterPro" id="IPR050173">
    <property type="entry name" value="ABC_transporter_C-like"/>
</dbReference>
<dbReference type="EMBL" id="DS469719">
    <property type="protein sequence ID" value="EDO34777.1"/>
    <property type="molecule type" value="Genomic_DNA"/>
</dbReference>
<evidence type="ECO:0000256" key="10">
    <source>
        <dbReference type="SAM" id="MobiDB-lite"/>
    </source>
</evidence>
<accession>A7SND4</accession>
<evidence type="ECO:0000313" key="14">
    <source>
        <dbReference type="EMBL" id="EDO34777.1"/>
    </source>
</evidence>
<keyword evidence="7" id="KW-0067">ATP-binding</keyword>
<dbReference type="STRING" id="45351.A7SND4"/>
<feature type="transmembrane region" description="Helical" evidence="11">
    <location>
        <begin position="642"/>
        <end position="662"/>
    </location>
</feature>
<evidence type="ECO:0000259" key="13">
    <source>
        <dbReference type="PROSITE" id="PS50929"/>
    </source>
</evidence>
<sequence length="966" mass="108263">AGIRLQGSRITDRRITLVREIINGIRTVKMHAWEKPSSDIVKRTRKAEVNKYRLMFTIEAIFSAFENATIATFTFVLVLVFAFRSQDSHASVPVIFSIMASFSSIRVSAQRILGYGLKKFQDCSVSERRIRDFLQSSDFFYNKNKKRRNALSRGTSKASSPGKDLTISFQKHKGGRDVFCDVNLSVEENDIVAVIGAVGSGKTTLLSAILGQVSCTKGKIKSRGTICHVPQVPWIFNGSVRENITFGLPYDEEKYGRIIDACALRKDFELFSNGDLTVIGERGVALSGGQRARVSLARAVYADAEIYLIDDTLSALDVRVGKHVYGQCIMGLLKDRLRVLVTHQLQYLEGSGRVVIMEKGTSREISYEEFVASNPDVKASLSGDESKEQKETAISPDAQPDEGASKGLLLHDEERDVGKVSWRTYWHYLRAGFPLPALLALAIFISWYDQHDRPGIVTYIIVSLVGITCRFLQPFLVYQAILTCTSALHNKMTDVIIKSPVLFFDRNPVGRILNRFSADTGYLDDIFPYAVGITVLIIDAIIALIIPAFANLWFALGSLPPLFFYIWYGKYYLPVSREVTRLQSLARTPVYAHYSSSMEGLTTISVHQAQDTFMNSLYEHQDELSQAWFVYLSTTRWLTFRYYIISSVFMTMVSICSVLLAATPGVCVTGFAIAYAIKMLGKTDFLIRNIAETENQMTSAQRLISYTNLPPEPSYDIDRHPPDRWPLSGIVEFRNVSLRYYEGGPQVLKEVNFRIGCHEKVGIAGRTGAGKTSIVSCLLRMPEATGDIMIDGVNIHHVTLQETRQAISVIQQNPVLFCRSIRENLDPFGMFSDAEIWNALHNSQLGTFVGNLNGKLDFQVKEGGANFSAGEMQLFCMARALLHKNKIIVMDEATANVDQNTDRLIQTTIREKFQDCTVLIIAHRLSTILDCDRIMVVDDGRVVEFDTPQNLTKKGDGWLSQLLQHS</sequence>
<dbReference type="FunFam" id="3.40.50.300:FF:000610">
    <property type="entry name" value="Multidrug resistance-associated ABC transporter"/>
    <property type="match status" value="1"/>
</dbReference>
<feature type="transmembrane region" description="Helical" evidence="11">
    <location>
        <begin position="60"/>
        <end position="83"/>
    </location>
</feature>
<evidence type="ECO:0000256" key="5">
    <source>
        <dbReference type="ARBA" id="ARBA00022737"/>
    </source>
</evidence>
<feature type="domain" description="ABC transmembrane type-1" evidence="13">
    <location>
        <begin position="456"/>
        <end position="663"/>
    </location>
</feature>
<feature type="transmembrane region" description="Helical" evidence="11">
    <location>
        <begin position="552"/>
        <end position="573"/>
    </location>
</feature>
<dbReference type="PROSITE" id="PS00211">
    <property type="entry name" value="ABC_TRANSPORTER_1"/>
    <property type="match status" value="2"/>
</dbReference>
<dbReference type="SUPFAM" id="SSF52540">
    <property type="entry name" value="P-loop containing nucleoside triphosphate hydrolases"/>
    <property type="match status" value="2"/>
</dbReference>
<comment type="subcellular location">
    <subcellularLocation>
        <location evidence="1">Membrane</location>
        <topology evidence="1">Multi-pass membrane protein</topology>
    </subcellularLocation>
</comment>
<dbReference type="GO" id="GO:0005524">
    <property type="term" value="F:ATP binding"/>
    <property type="evidence" value="ECO:0007669"/>
    <property type="project" value="UniProtKB-KW"/>
</dbReference>
<evidence type="ECO:0000256" key="9">
    <source>
        <dbReference type="ARBA" id="ARBA00023136"/>
    </source>
</evidence>
<feature type="transmembrane region" description="Helical" evidence="11">
    <location>
        <begin position="526"/>
        <end position="546"/>
    </location>
</feature>
<gene>
    <name evidence="14" type="ORF">NEMVEDRAFT_v1g124699</name>
</gene>
<dbReference type="SUPFAM" id="SSF90123">
    <property type="entry name" value="ABC transporter transmembrane region"/>
    <property type="match status" value="2"/>
</dbReference>
<evidence type="ECO:0000256" key="6">
    <source>
        <dbReference type="ARBA" id="ARBA00022741"/>
    </source>
</evidence>
<evidence type="ECO:0000259" key="12">
    <source>
        <dbReference type="PROSITE" id="PS50893"/>
    </source>
</evidence>
<dbReference type="Pfam" id="PF00005">
    <property type="entry name" value="ABC_tran"/>
    <property type="match status" value="2"/>
</dbReference>
<dbReference type="GO" id="GO:0016887">
    <property type="term" value="F:ATP hydrolysis activity"/>
    <property type="evidence" value="ECO:0007669"/>
    <property type="project" value="InterPro"/>
</dbReference>
<keyword evidence="8 11" id="KW-1133">Transmembrane helix</keyword>
<feature type="domain" description="ABC transporter" evidence="12">
    <location>
        <begin position="162"/>
        <end position="384"/>
    </location>
</feature>
<dbReference type="eggNOG" id="KOG0054">
    <property type="taxonomic scope" value="Eukaryota"/>
</dbReference>
<feature type="transmembrane region" description="Helical" evidence="11">
    <location>
        <begin position="428"/>
        <end position="448"/>
    </location>
</feature>
<dbReference type="Pfam" id="PF00664">
    <property type="entry name" value="ABC_membrane"/>
    <property type="match status" value="2"/>
</dbReference>
<dbReference type="InParanoid" id="A7SND4"/>
<dbReference type="GO" id="GO:0055085">
    <property type="term" value="P:transmembrane transport"/>
    <property type="evidence" value="ECO:0000318"/>
    <property type="project" value="GO_Central"/>
</dbReference>
<dbReference type="InterPro" id="IPR011527">
    <property type="entry name" value="ABC1_TM_dom"/>
</dbReference>
<evidence type="ECO:0000256" key="4">
    <source>
        <dbReference type="ARBA" id="ARBA00022692"/>
    </source>
</evidence>
<evidence type="ECO:0000256" key="7">
    <source>
        <dbReference type="ARBA" id="ARBA00022840"/>
    </source>
</evidence>
<evidence type="ECO:0000256" key="11">
    <source>
        <dbReference type="SAM" id="Phobius"/>
    </source>
</evidence>
<dbReference type="Gene3D" id="3.40.50.300">
    <property type="entry name" value="P-loop containing nucleotide triphosphate hydrolases"/>
    <property type="match status" value="2"/>
</dbReference>
<dbReference type="PhylomeDB" id="A7SND4"/>
<dbReference type="PANTHER" id="PTHR24223">
    <property type="entry name" value="ATP-BINDING CASSETTE SUB-FAMILY C"/>
    <property type="match status" value="1"/>
</dbReference>
<dbReference type="Gene3D" id="1.20.1560.10">
    <property type="entry name" value="ABC transporter type 1, transmembrane domain"/>
    <property type="match status" value="2"/>
</dbReference>
<keyword evidence="6" id="KW-0547">Nucleotide-binding</keyword>